<dbReference type="PANTHER" id="PTHR13914">
    <property type="entry name" value="PROLINE OXIDASE"/>
    <property type="match status" value="1"/>
</dbReference>
<dbReference type="GO" id="GO:0010133">
    <property type="term" value="P:L-proline catabolic process to L-glutamate"/>
    <property type="evidence" value="ECO:0007669"/>
    <property type="project" value="TreeGrafter"/>
</dbReference>
<dbReference type="AlphaFoldDB" id="A0AAF0DHP9"/>
<dbReference type="Pfam" id="PF01619">
    <property type="entry name" value="Pro_dh"/>
    <property type="match status" value="1"/>
</dbReference>
<keyword evidence="3 5" id="KW-0560">Oxidoreductase</keyword>
<keyword evidence="9" id="KW-1185">Reference proteome</keyword>
<comment type="similarity">
    <text evidence="1 5">Belongs to the proline oxidase family.</text>
</comment>
<dbReference type="GO" id="GO:0071949">
    <property type="term" value="F:FAD binding"/>
    <property type="evidence" value="ECO:0007669"/>
    <property type="project" value="TreeGrafter"/>
</dbReference>
<evidence type="ECO:0000256" key="6">
    <source>
        <dbReference type="SAM" id="SignalP"/>
    </source>
</evidence>
<comment type="catalytic activity">
    <reaction evidence="5">
        <text>L-proline + a quinone = (S)-1-pyrroline-5-carboxylate + a quinol + H(+)</text>
        <dbReference type="Rhea" id="RHEA:23784"/>
        <dbReference type="ChEBI" id="CHEBI:15378"/>
        <dbReference type="ChEBI" id="CHEBI:17388"/>
        <dbReference type="ChEBI" id="CHEBI:24646"/>
        <dbReference type="ChEBI" id="CHEBI:60039"/>
        <dbReference type="ChEBI" id="CHEBI:132124"/>
        <dbReference type="EC" id="1.5.5.2"/>
    </reaction>
</comment>
<accession>A0AAF0DHP9</accession>
<keyword evidence="5" id="KW-0285">Flavoprotein</keyword>
<comment type="function">
    <text evidence="5">Converts proline to delta-1-pyrroline-5-carboxylate.</text>
</comment>
<feature type="signal peptide" evidence="6">
    <location>
        <begin position="1"/>
        <end position="31"/>
    </location>
</feature>
<feature type="domain" description="Proline dehydrogenase" evidence="7">
    <location>
        <begin position="85"/>
        <end position="414"/>
    </location>
</feature>
<keyword evidence="5" id="KW-0274">FAD</keyword>
<gene>
    <name evidence="8" type="primary">PUT1_2</name>
    <name evidence="8" type="ORF">PRK78_004389</name>
</gene>
<dbReference type="PANTHER" id="PTHR13914:SF30">
    <property type="entry name" value="PROLINE DEHYDROGENASE"/>
    <property type="match status" value="1"/>
</dbReference>
<dbReference type="SUPFAM" id="SSF51730">
    <property type="entry name" value="FAD-linked oxidoreductase"/>
    <property type="match status" value="1"/>
</dbReference>
<dbReference type="GO" id="GO:0005739">
    <property type="term" value="C:mitochondrion"/>
    <property type="evidence" value="ECO:0007669"/>
    <property type="project" value="TreeGrafter"/>
</dbReference>
<keyword evidence="6" id="KW-0732">Signal</keyword>
<protein>
    <recommendedName>
        <fullName evidence="2 5">Proline dehydrogenase</fullName>
        <ecNumber evidence="2 5">1.5.5.2</ecNumber>
    </recommendedName>
</protein>
<evidence type="ECO:0000313" key="8">
    <source>
        <dbReference type="EMBL" id="WEW58921.1"/>
    </source>
</evidence>
<evidence type="ECO:0000313" key="9">
    <source>
        <dbReference type="Proteomes" id="UP001219355"/>
    </source>
</evidence>
<dbReference type="EC" id="1.5.5.2" evidence="2 5"/>
<dbReference type="InterPro" id="IPR015659">
    <property type="entry name" value="Proline_oxidase"/>
</dbReference>
<comment type="cofactor">
    <cofactor evidence="5">
        <name>FAD</name>
        <dbReference type="ChEBI" id="CHEBI:57692"/>
    </cofactor>
</comment>
<sequence length="434" mass="48632">MNPTPSKSPSPLSILPLSVLLRSLFVATVCSSPSLLTPALSILSSIANSKSSFLNPDRNPVLKYIVAKTVYAQFCAGESPAEVRQSVSGLKDLGYSGVILGYAKERVINEDEVFALGKDVEVEIEDEKRVQDDVAAWRDGTIATVNLTEEGDFVAVKFTGAGQKAVRQLVRGRRPFPNLEQAIVEICDRARDRGVRLLFDAEQQVVQPTIEEWTLEYSRRYNKSPNRRALIFGTYQAYLRSTSSTLAKHLAIAQSEGFVLGVKLVRGAYLGAEPRHLIWDTKDLTDKTYNNLAENLIKGKYGEALRPATKADLFPEVNLVLASHNRESVRRALDLREELIRQGHNQIEMAYAQLYGMADDISCQLILQGAQAQNIKKAKMEIPKAYKALVWGTVGECMRYLLRRGEENRDAALRTKETRAAMVKELKRRLWEWS</sequence>
<evidence type="ECO:0000256" key="3">
    <source>
        <dbReference type="ARBA" id="ARBA00023002"/>
    </source>
</evidence>
<dbReference type="InterPro" id="IPR002872">
    <property type="entry name" value="Proline_DH_dom"/>
</dbReference>
<evidence type="ECO:0000256" key="5">
    <source>
        <dbReference type="RuleBase" id="RU364054"/>
    </source>
</evidence>
<dbReference type="GO" id="GO:0004657">
    <property type="term" value="F:proline dehydrogenase activity"/>
    <property type="evidence" value="ECO:0007669"/>
    <property type="project" value="UniProtKB-EC"/>
</dbReference>
<evidence type="ECO:0000256" key="1">
    <source>
        <dbReference type="ARBA" id="ARBA00005869"/>
    </source>
</evidence>
<evidence type="ECO:0000256" key="4">
    <source>
        <dbReference type="ARBA" id="ARBA00023062"/>
    </source>
</evidence>
<keyword evidence="4 5" id="KW-0642">Proline metabolism</keyword>
<name>A0AAF0DHP9_9EURO</name>
<reference evidence="8" key="1">
    <citation type="submission" date="2023-03" db="EMBL/GenBank/DDBJ databases">
        <title>Emydomyces testavorans Genome Sequence.</title>
        <authorList>
            <person name="Hoyer L."/>
        </authorList>
    </citation>
    <scope>NUCLEOTIDE SEQUENCE</scope>
    <source>
        <strain evidence="8">16-2883</strain>
    </source>
</reference>
<organism evidence="8 9">
    <name type="scientific">Emydomyces testavorans</name>
    <dbReference type="NCBI Taxonomy" id="2070801"/>
    <lineage>
        <taxon>Eukaryota</taxon>
        <taxon>Fungi</taxon>
        <taxon>Dikarya</taxon>
        <taxon>Ascomycota</taxon>
        <taxon>Pezizomycotina</taxon>
        <taxon>Eurotiomycetes</taxon>
        <taxon>Eurotiomycetidae</taxon>
        <taxon>Onygenales</taxon>
        <taxon>Nannizziopsiaceae</taxon>
        <taxon>Emydomyces</taxon>
    </lineage>
</organism>
<dbReference type="EMBL" id="CP120628">
    <property type="protein sequence ID" value="WEW58921.1"/>
    <property type="molecule type" value="Genomic_DNA"/>
</dbReference>
<feature type="chain" id="PRO_5042241807" description="Proline dehydrogenase" evidence="6">
    <location>
        <begin position="32"/>
        <end position="434"/>
    </location>
</feature>
<evidence type="ECO:0000256" key="2">
    <source>
        <dbReference type="ARBA" id="ARBA00012695"/>
    </source>
</evidence>
<dbReference type="Gene3D" id="3.20.20.220">
    <property type="match status" value="1"/>
</dbReference>
<evidence type="ECO:0000259" key="7">
    <source>
        <dbReference type="Pfam" id="PF01619"/>
    </source>
</evidence>
<dbReference type="InterPro" id="IPR029041">
    <property type="entry name" value="FAD-linked_oxidoreductase-like"/>
</dbReference>
<proteinExistence type="inferred from homology"/>
<dbReference type="Proteomes" id="UP001219355">
    <property type="component" value="Chromosome 2"/>
</dbReference>